<dbReference type="RefSeq" id="WP_058383220.1">
    <property type="nucleotide sequence ID" value="NZ_CP013659.2"/>
</dbReference>
<organism evidence="6 7">
    <name type="scientific">Planococcus rifietoensis</name>
    <dbReference type="NCBI Taxonomy" id="200991"/>
    <lineage>
        <taxon>Bacteria</taxon>
        <taxon>Bacillati</taxon>
        <taxon>Bacillota</taxon>
        <taxon>Bacilli</taxon>
        <taxon>Bacillales</taxon>
        <taxon>Caryophanaceae</taxon>
        <taxon>Planococcus</taxon>
    </lineage>
</organism>
<evidence type="ECO:0000313" key="6">
    <source>
        <dbReference type="EMBL" id="ALS76518.1"/>
    </source>
</evidence>
<keyword evidence="1" id="KW-0436">Ligase</keyword>
<protein>
    <recommendedName>
        <fullName evidence="5">ATP-grasp domain-containing protein</fullName>
    </recommendedName>
</protein>
<dbReference type="PANTHER" id="PTHR43585:SF2">
    <property type="entry name" value="ATP-GRASP ENZYME FSQD"/>
    <property type="match status" value="1"/>
</dbReference>
<dbReference type="STRING" id="200991.AUC31_15475"/>
<dbReference type="InterPro" id="IPR005479">
    <property type="entry name" value="CPAse_ATP-bd"/>
</dbReference>
<dbReference type="EMBL" id="CP013659">
    <property type="protein sequence ID" value="ALS76518.1"/>
    <property type="molecule type" value="Genomic_DNA"/>
</dbReference>
<dbReference type="SUPFAM" id="SSF52440">
    <property type="entry name" value="PreATP-grasp domain"/>
    <property type="match status" value="1"/>
</dbReference>
<dbReference type="Gene3D" id="3.40.50.20">
    <property type="match status" value="1"/>
</dbReference>
<gene>
    <name evidence="6" type="ORF">AUC31_15475</name>
</gene>
<dbReference type="InterPro" id="IPR048764">
    <property type="entry name" value="PylC_N"/>
</dbReference>
<dbReference type="GO" id="GO:0005524">
    <property type="term" value="F:ATP binding"/>
    <property type="evidence" value="ECO:0007669"/>
    <property type="project" value="UniProtKB-UniRule"/>
</dbReference>
<feature type="domain" description="ATP-grasp" evidence="5">
    <location>
        <begin position="84"/>
        <end position="300"/>
    </location>
</feature>
<reference evidence="6" key="1">
    <citation type="submission" date="2016-01" db="EMBL/GenBank/DDBJ databases">
        <title>Complete genome of Planococcus rifietoensis type strain M8.</title>
        <authorList>
            <person name="See-Too W.S."/>
        </authorList>
    </citation>
    <scope>NUCLEOTIDE SEQUENCE [LARGE SCALE GENOMIC DNA]</scope>
    <source>
        <strain evidence="6">M8</strain>
    </source>
</reference>
<keyword evidence="2 4" id="KW-0547">Nucleotide-binding</keyword>
<dbReference type="PANTHER" id="PTHR43585">
    <property type="entry name" value="FUMIPYRROLE BIOSYNTHESIS PROTEIN C"/>
    <property type="match status" value="1"/>
</dbReference>
<evidence type="ECO:0000256" key="2">
    <source>
        <dbReference type="ARBA" id="ARBA00022741"/>
    </source>
</evidence>
<dbReference type="GO" id="GO:0046872">
    <property type="term" value="F:metal ion binding"/>
    <property type="evidence" value="ECO:0007669"/>
    <property type="project" value="InterPro"/>
</dbReference>
<evidence type="ECO:0000313" key="7">
    <source>
        <dbReference type="Proteomes" id="UP000067683"/>
    </source>
</evidence>
<proteinExistence type="predicted"/>
<dbReference type="KEGG" id="prt:AUC31_15475"/>
<dbReference type="AlphaFoldDB" id="A0A0U2QBD9"/>
<accession>A0A0U2QBD9</accession>
<dbReference type="SUPFAM" id="SSF56059">
    <property type="entry name" value="Glutathione synthetase ATP-binding domain-like"/>
    <property type="match status" value="1"/>
</dbReference>
<dbReference type="PROSITE" id="PS50975">
    <property type="entry name" value="ATP_GRASP"/>
    <property type="match status" value="1"/>
</dbReference>
<sequence>MENQKKLLILGGITHMIDVVETAKNMGLYTIVTDNNEESPAKKNADKAYHISTADIDALEDMARHEQIDGVLTAFDDINTWNAQLLTDRLGLPFYATKEHLEISSNKDQFKEFCRRFNVPVIEQYEKGDGVPVRYPVIIKPVDSYASKGITVCQNEAELYDAVEKARRFSRHGRVLVERFIDTNHGVEMYYTLQNGEVILSAVTDRFVHNQGRQSPPLPVATIYPSSHLAEFIALHDVNIREMLRGMGLKNGLVLIQSLYDNGEFFIYEMGYRLSGEQHYQIVKRQTDVNLLEMMIDFAVGEDIARYDLSNFDDGFMRYPSCNLSVLLGPGTISEIKGLEEILDFPSVISWVPTREVGDEITVTGSYSQMLGRFNIVCQTMEELNGTIRDINRSLEVISETGEDMVLARYLAGEKVT</sequence>
<dbReference type="InterPro" id="IPR016185">
    <property type="entry name" value="PreATP-grasp_dom_sf"/>
</dbReference>
<dbReference type="InterPro" id="IPR011761">
    <property type="entry name" value="ATP-grasp"/>
</dbReference>
<evidence type="ECO:0000256" key="4">
    <source>
        <dbReference type="PROSITE-ProRule" id="PRU00409"/>
    </source>
</evidence>
<dbReference type="Gene3D" id="3.30.470.20">
    <property type="entry name" value="ATP-grasp fold, B domain"/>
    <property type="match status" value="1"/>
</dbReference>
<name>A0A0U2QBD9_9BACL</name>
<evidence type="ECO:0000256" key="3">
    <source>
        <dbReference type="ARBA" id="ARBA00022840"/>
    </source>
</evidence>
<evidence type="ECO:0000259" key="5">
    <source>
        <dbReference type="PROSITE" id="PS50975"/>
    </source>
</evidence>
<dbReference type="GO" id="GO:0016874">
    <property type="term" value="F:ligase activity"/>
    <property type="evidence" value="ECO:0007669"/>
    <property type="project" value="UniProtKB-KW"/>
</dbReference>
<dbReference type="Gene3D" id="3.30.1490.20">
    <property type="entry name" value="ATP-grasp fold, A domain"/>
    <property type="match status" value="1"/>
</dbReference>
<dbReference type="Pfam" id="PF21360">
    <property type="entry name" value="PylC-like_N"/>
    <property type="match status" value="1"/>
</dbReference>
<dbReference type="Proteomes" id="UP000067683">
    <property type="component" value="Chromosome"/>
</dbReference>
<keyword evidence="3 4" id="KW-0067">ATP-binding</keyword>
<evidence type="ECO:0000256" key="1">
    <source>
        <dbReference type="ARBA" id="ARBA00022598"/>
    </source>
</evidence>
<dbReference type="InterPro" id="IPR013815">
    <property type="entry name" value="ATP_grasp_subdomain_1"/>
</dbReference>
<dbReference type="OrthoDB" id="9803907at2"/>
<dbReference type="Pfam" id="PF02786">
    <property type="entry name" value="CPSase_L_D2"/>
    <property type="match status" value="1"/>
</dbReference>
<keyword evidence="7" id="KW-1185">Reference proteome</keyword>
<dbReference type="InterPro" id="IPR052032">
    <property type="entry name" value="ATP-dep_AA_Ligase"/>
</dbReference>